<protein>
    <recommendedName>
        <fullName evidence="2">AsmA-like C-terminal domain-containing protein</fullName>
    </recommendedName>
</protein>
<accession>X1F3N5</accession>
<proteinExistence type="predicted"/>
<gene>
    <name evidence="1" type="ORF">S01H4_52825</name>
</gene>
<reference evidence="1" key="1">
    <citation type="journal article" date="2014" name="Front. Microbiol.">
        <title>High frequency of phylogenetically diverse reductive dehalogenase-homologous genes in deep subseafloor sedimentary metagenomes.</title>
        <authorList>
            <person name="Kawai M."/>
            <person name="Futagami T."/>
            <person name="Toyoda A."/>
            <person name="Takaki Y."/>
            <person name="Nishi S."/>
            <person name="Hori S."/>
            <person name="Arai W."/>
            <person name="Tsubouchi T."/>
            <person name="Morono Y."/>
            <person name="Uchiyama I."/>
            <person name="Ito T."/>
            <person name="Fujiyama A."/>
            <person name="Inagaki F."/>
            <person name="Takami H."/>
        </authorList>
    </citation>
    <scope>NUCLEOTIDE SEQUENCE</scope>
    <source>
        <strain evidence="1">Expedition CK06-06</strain>
    </source>
</reference>
<comment type="caution">
    <text evidence="1">The sequence shown here is derived from an EMBL/GenBank/DDBJ whole genome shotgun (WGS) entry which is preliminary data.</text>
</comment>
<sequence length="116" mass="12931">EGEETNLVAKIKVENNELGDFLLQVEGTIAKNNFMDLRLKAEEISLEGLGQTLNYKEIEGQASFIGTLSGLLENPKIKGKIEVREGQISGLPFNYLEGQIDIDQEKYNYLLSPESP</sequence>
<name>X1F3N5_9ZZZZ</name>
<organism evidence="1">
    <name type="scientific">marine sediment metagenome</name>
    <dbReference type="NCBI Taxonomy" id="412755"/>
    <lineage>
        <taxon>unclassified sequences</taxon>
        <taxon>metagenomes</taxon>
        <taxon>ecological metagenomes</taxon>
    </lineage>
</organism>
<dbReference type="EMBL" id="BART01030220">
    <property type="protein sequence ID" value="GAH15418.1"/>
    <property type="molecule type" value="Genomic_DNA"/>
</dbReference>
<dbReference type="AlphaFoldDB" id="X1F3N5"/>
<evidence type="ECO:0008006" key="2">
    <source>
        <dbReference type="Google" id="ProtNLM"/>
    </source>
</evidence>
<feature type="non-terminal residue" evidence="1">
    <location>
        <position position="1"/>
    </location>
</feature>
<evidence type="ECO:0000313" key="1">
    <source>
        <dbReference type="EMBL" id="GAH15418.1"/>
    </source>
</evidence>